<evidence type="ECO:0000313" key="14">
    <source>
        <dbReference type="Proteomes" id="UP001234178"/>
    </source>
</evidence>
<comment type="caution">
    <text evidence="13">The sequence shown here is derived from an EMBL/GenBank/DDBJ whole genome shotgun (WGS) entry which is preliminary data.</text>
</comment>
<dbReference type="SMART" id="SM00129">
    <property type="entry name" value="KISc"/>
    <property type="match status" value="1"/>
</dbReference>
<protein>
    <recommendedName>
        <fullName evidence="12">Kinesin motor domain-containing protein</fullName>
    </recommendedName>
</protein>
<dbReference type="InterPro" id="IPR036961">
    <property type="entry name" value="Kinesin_motor_dom_sf"/>
</dbReference>
<accession>A0ABQ9ZUF6</accession>
<dbReference type="InterPro" id="IPR027417">
    <property type="entry name" value="P-loop_NTPase"/>
</dbReference>
<evidence type="ECO:0000256" key="7">
    <source>
        <dbReference type="ARBA" id="ARBA00023175"/>
    </source>
</evidence>
<proteinExistence type="inferred from homology"/>
<feature type="compositionally biased region" description="Basic and acidic residues" evidence="11">
    <location>
        <begin position="1285"/>
        <end position="1294"/>
    </location>
</feature>
<feature type="binding site" evidence="9">
    <location>
        <begin position="136"/>
        <end position="143"/>
    </location>
    <ligand>
        <name>ATP</name>
        <dbReference type="ChEBI" id="CHEBI:30616"/>
    </ligand>
</feature>
<dbReference type="InterPro" id="IPR047149">
    <property type="entry name" value="KIF11-like"/>
</dbReference>
<dbReference type="PROSITE" id="PS50067">
    <property type="entry name" value="KINESIN_MOTOR_2"/>
    <property type="match status" value="1"/>
</dbReference>
<evidence type="ECO:0000256" key="3">
    <source>
        <dbReference type="ARBA" id="ARBA00022553"/>
    </source>
</evidence>
<keyword evidence="6 10" id="KW-0175">Coiled coil</keyword>
<evidence type="ECO:0000256" key="8">
    <source>
        <dbReference type="ARBA" id="ARBA00023212"/>
    </source>
</evidence>
<keyword evidence="7 9" id="KW-0505">Motor protein</keyword>
<evidence type="ECO:0000313" key="13">
    <source>
        <dbReference type="EMBL" id="KAK4016551.1"/>
    </source>
</evidence>
<evidence type="ECO:0000256" key="5">
    <source>
        <dbReference type="ARBA" id="ARBA00022840"/>
    </source>
</evidence>
<feature type="region of interest" description="Disordered" evidence="11">
    <location>
        <begin position="1254"/>
        <end position="1404"/>
    </location>
</feature>
<keyword evidence="14" id="KW-1185">Reference proteome</keyword>
<feature type="coiled-coil region" evidence="10">
    <location>
        <begin position="690"/>
        <end position="1233"/>
    </location>
</feature>
<name>A0ABQ9ZUF6_9CRUS</name>
<feature type="compositionally biased region" description="Basic and acidic residues" evidence="11">
    <location>
        <begin position="1330"/>
        <end position="1339"/>
    </location>
</feature>
<evidence type="ECO:0000259" key="12">
    <source>
        <dbReference type="PROSITE" id="PS50067"/>
    </source>
</evidence>
<gene>
    <name evidence="13" type="ORF">OUZ56_031508</name>
</gene>
<evidence type="ECO:0000256" key="9">
    <source>
        <dbReference type="PROSITE-ProRule" id="PRU00283"/>
    </source>
</evidence>
<feature type="domain" description="Kinesin motor" evidence="12">
    <location>
        <begin position="48"/>
        <end position="461"/>
    </location>
</feature>
<dbReference type="Gene3D" id="3.40.850.10">
    <property type="entry name" value="Kinesin motor domain"/>
    <property type="match status" value="1"/>
</dbReference>
<reference evidence="13 14" key="1">
    <citation type="journal article" date="2023" name="Nucleic Acids Res.">
        <title>The hologenome of Daphnia magna reveals possible DNA methylation and microbiome-mediated evolution of the host genome.</title>
        <authorList>
            <person name="Chaturvedi A."/>
            <person name="Li X."/>
            <person name="Dhandapani V."/>
            <person name="Marshall H."/>
            <person name="Kissane S."/>
            <person name="Cuenca-Cambronero M."/>
            <person name="Asole G."/>
            <person name="Calvet F."/>
            <person name="Ruiz-Romero M."/>
            <person name="Marangio P."/>
            <person name="Guigo R."/>
            <person name="Rago D."/>
            <person name="Mirbahai L."/>
            <person name="Eastwood N."/>
            <person name="Colbourne J.K."/>
            <person name="Zhou J."/>
            <person name="Mallon E."/>
            <person name="Orsini L."/>
        </authorList>
    </citation>
    <scope>NUCLEOTIDE SEQUENCE [LARGE SCALE GENOMIC DNA]</scope>
    <source>
        <strain evidence="13">LRV0_1</strain>
    </source>
</reference>
<sequence>MGDRTSPTTAEYAVRIPASFVSSMRDSSFAQPTPLRNLHKDFMDLSEEMQVYVRIKPCEEKSSTLSIVGNHIIVNPPKDSVSFKNRNNAGTKTLQKFKFNKIYDASVNQDYLFKDSALNLVQDFLMGKNTLLFTYGATSAGKTYTMLGSIRDAGLIPRSLDVVFNSIEDRLLKSPILKPLALNEVMKLNLNQIDAEEVERAILMRGFDLDASDTKESKDSISSVSSGSLKDWNIRGRDTTVCALQHPRDYYSVWVSYCEIYNEQAFDLLDGCDKKKKRIALRITEDRKGKFFVKGLKEICVRSADDAVRVLLFGKENLHFAATKLNHNSSRSHCLFTVKLIRTNHCDEPSEAAINMMSFVDLAGMERTTKTQSRGERLKEAGSINTSLLILGRCIDAMRNNQQNVMNKTMIPYRESKLTRVLQHFFVGQGRAAMFVNVSPSANLCDETLHVLKFGALAQEVIIQPDRDISVADLSMSQFAPPVRPSRFQQFVRKSISLLSARTSVLETSTFQIIGEEDDPQERIQALEEELARIKADWEDNEQKVRDECCNEWTEVITKLEKSWNQRYEDTKARYEEFCENRVDLMAQLMNNCVKKKRKVTQEENLEHYALKFKDKEDRIQILEDSNQHLNELVEKLKSSLKVSEESRSNLQKEMTRLQFEMASSNKPKINFCGPDIDEEGGETPPENLLVKLQEELAAKEEMLNEAAFEYHTKCEEMAKLQQENEQLIKQLAETNEELTNVQSQLEQSNLLLTNANERLDVREEELMNMEERLLKANGQFGNLNTELREAKRRIRDLESRIKDQTNASMVSTLCEDLQKQLLEAENKLEKRKDEIHRLNKELSHKDCVLAKGPEIQEELEDLRDQLSKSQIQLNITKNELAALQEANEDIKARRESLLDQISHLKKDLELSSTERKQDEGSHSHLLEENEKMRHNINELRDSQVRLVEENADFQKAMAEYEFTVEELTTQIGQLKEIKRERGLLEEELKTLAATLGRVQLEKSQMEKEIATRKTEFDEIQLKEKLLNEQNEKLRGQVEQSQFREAALNEELKGLKKRLISDSENYAGSASTIVSKEAELSDTKEKLEAMKIAIENKSVLEKDLNQKLDQLEKDNEKLTKQMLKHMRRANELTETHEAMEEKLRIKTQKCDSLSNRLIEIENDTSNFVHIQAQLREHEIALKEKEEKIESILEELEEKTAAIENMKMLNERVLREKNEDIDRLEHELKSILSGHVNYKEPGPSIKIEELMTDEQNHDGGSSMMVTPTPVKARRGRAKKITSPESVQKELDENKTETVSLCGSTRSRRTLKTEFAAPPSSTKSSARKPRKAKSDCDEVAHPAHLAVPHSEEVDSNEVESTTSGHTSKRRLYNAKCPDILLPSTEQEEGQGIEFPKRMATRSRKPQ</sequence>
<dbReference type="PANTHER" id="PTHR47970">
    <property type="entry name" value="KINESIN-LIKE PROTEIN KIF11"/>
    <property type="match status" value="1"/>
</dbReference>
<keyword evidence="5 9" id="KW-0067">ATP-binding</keyword>
<dbReference type="InterPro" id="IPR001752">
    <property type="entry name" value="Kinesin_motor_dom"/>
</dbReference>
<dbReference type="EMBL" id="JAOYFB010000005">
    <property type="protein sequence ID" value="KAK4016551.1"/>
    <property type="molecule type" value="Genomic_DNA"/>
</dbReference>
<keyword evidence="4 9" id="KW-0547">Nucleotide-binding</keyword>
<dbReference type="Pfam" id="PF00225">
    <property type="entry name" value="Kinesin"/>
    <property type="match status" value="1"/>
</dbReference>
<keyword evidence="8" id="KW-0206">Cytoskeleton</keyword>
<evidence type="ECO:0000256" key="4">
    <source>
        <dbReference type="ARBA" id="ARBA00022741"/>
    </source>
</evidence>
<feature type="coiled-coil region" evidence="10">
    <location>
        <begin position="586"/>
        <end position="661"/>
    </location>
</feature>
<dbReference type="Proteomes" id="UP001234178">
    <property type="component" value="Unassembled WGS sequence"/>
</dbReference>
<organism evidence="13 14">
    <name type="scientific">Daphnia magna</name>
    <dbReference type="NCBI Taxonomy" id="35525"/>
    <lineage>
        <taxon>Eukaryota</taxon>
        <taxon>Metazoa</taxon>
        <taxon>Ecdysozoa</taxon>
        <taxon>Arthropoda</taxon>
        <taxon>Crustacea</taxon>
        <taxon>Branchiopoda</taxon>
        <taxon>Diplostraca</taxon>
        <taxon>Cladocera</taxon>
        <taxon>Anomopoda</taxon>
        <taxon>Daphniidae</taxon>
        <taxon>Daphnia</taxon>
    </lineage>
</organism>
<evidence type="ECO:0000256" key="1">
    <source>
        <dbReference type="ARBA" id="ARBA00004186"/>
    </source>
</evidence>
<keyword evidence="2" id="KW-0963">Cytoplasm</keyword>
<evidence type="ECO:0000256" key="2">
    <source>
        <dbReference type="ARBA" id="ARBA00022490"/>
    </source>
</evidence>
<dbReference type="PRINTS" id="PR00380">
    <property type="entry name" value="KINESINHEAVY"/>
</dbReference>
<dbReference type="PANTHER" id="PTHR47970:SF29">
    <property type="entry name" value="KINESIN FAMILY MEMBER 20B"/>
    <property type="match status" value="1"/>
</dbReference>
<comment type="similarity">
    <text evidence="9">Belongs to the TRAFAC class myosin-kinesin ATPase superfamily. Kinesin family.</text>
</comment>
<evidence type="ECO:0000256" key="10">
    <source>
        <dbReference type="SAM" id="Coils"/>
    </source>
</evidence>
<dbReference type="SUPFAM" id="SSF52540">
    <property type="entry name" value="P-loop containing nucleoside triphosphate hydrolases"/>
    <property type="match status" value="1"/>
</dbReference>
<comment type="subcellular location">
    <subcellularLocation>
        <location evidence="1">Cytoplasm</location>
        <location evidence="1">Cytoskeleton</location>
        <location evidence="1">Spindle</location>
    </subcellularLocation>
</comment>
<evidence type="ECO:0000256" key="11">
    <source>
        <dbReference type="SAM" id="MobiDB-lite"/>
    </source>
</evidence>
<keyword evidence="3" id="KW-0597">Phosphoprotein</keyword>
<evidence type="ECO:0000256" key="6">
    <source>
        <dbReference type="ARBA" id="ARBA00023054"/>
    </source>
</evidence>